<gene>
    <name evidence="2" type="ORF">ACFOFO_19410</name>
</gene>
<keyword evidence="3" id="KW-1185">Reference proteome</keyword>
<dbReference type="EMBL" id="JBHRTP010000069">
    <property type="protein sequence ID" value="MFC3110102.1"/>
    <property type="molecule type" value="Genomic_DNA"/>
</dbReference>
<comment type="caution">
    <text evidence="2">The sequence shown here is derived from an EMBL/GenBank/DDBJ whole genome shotgun (WGS) entry which is preliminary data.</text>
</comment>
<feature type="transmembrane region" description="Helical" evidence="1">
    <location>
        <begin position="37"/>
        <end position="58"/>
    </location>
</feature>
<reference evidence="3" key="1">
    <citation type="journal article" date="2019" name="Int. J. Syst. Evol. Microbiol.">
        <title>The Global Catalogue of Microorganisms (GCM) 10K type strain sequencing project: providing services to taxonomists for standard genome sequencing and annotation.</title>
        <authorList>
            <consortium name="The Broad Institute Genomics Platform"/>
            <consortium name="The Broad Institute Genome Sequencing Center for Infectious Disease"/>
            <person name="Wu L."/>
            <person name="Ma J."/>
        </authorList>
    </citation>
    <scope>NUCLEOTIDE SEQUENCE [LARGE SCALE GENOMIC DNA]</scope>
    <source>
        <strain evidence="3">KCTC 42986</strain>
    </source>
</reference>
<dbReference type="Proteomes" id="UP001595530">
    <property type="component" value="Unassembled WGS sequence"/>
</dbReference>
<evidence type="ECO:0000313" key="3">
    <source>
        <dbReference type="Proteomes" id="UP001595530"/>
    </source>
</evidence>
<protein>
    <submittedName>
        <fullName evidence="2">Type II secretion system protein</fullName>
    </submittedName>
</protein>
<keyword evidence="1" id="KW-1133">Transmembrane helix</keyword>
<organism evidence="2 3">
    <name type="scientific">Undibacterium arcticum</name>
    <dbReference type="NCBI Taxonomy" id="1762892"/>
    <lineage>
        <taxon>Bacteria</taxon>
        <taxon>Pseudomonadati</taxon>
        <taxon>Pseudomonadota</taxon>
        <taxon>Betaproteobacteria</taxon>
        <taxon>Burkholderiales</taxon>
        <taxon>Oxalobacteraceae</taxon>
        <taxon>Undibacterium</taxon>
    </lineage>
</organism>
<keyword evidence="1" id="KW-0472">Membrane</keyword>
<evidence type="ECO:0000256" key="1">
    <source>
        <dbReference type="SAM" id="Phobius"/>
    </source>
</evidence>
<sequence length="190" mass="21139">MASRILSFEGVSFEGVNFEPANFEPANCDRAKHYTKGFTYIGLLIFIAIIGVASAATLRLGSVLLRRAAEEELLDIGEEFRQALISYANASPVGPPGAPRSLQDLLKDPRYPRPVRHLRKLYADPITGRTEWGTLEAVDGNGIVGVYSLSDAKPIKIENFDPMFQDFAGKTSYRDWLFSSTPQLYRRPNP</sequence>
<keyword evidence="1" id="KW-0812">Transmembrane</keyword>
<accession>A0ABV7F8P1</accession>
<evidence type="ECO:0000313" key="2">
    <source>
        <dbReference type="EMBL" id="MFC3110102.1"/>
    </source>
</evidence>
<dbReference type="RefSeq" id="WP_390327561.1">
    <property type="nucleotide sequence ID" value="NZ_JBHRTP010000069.1"/>
</dbReference>
<name>A0ABV7F8P1_9BURK</name>
<proteinExistence type="predicted"/>